<dbReference type="GO" id="GO:0019213">
    <property type="term" value="F:deacetylase activity"/>
    <property type="evidence" value="ECO:0007669"/>
    <property type="project" value="TreeGrafter"/>
</dbReference>
<keyword evidence="2" id="KW-0479">Metal-binding</keyword>
<evidence type="ECO:0000313" key="6">
    <source>
        <dbReference type="EMBL" id="TGU70032.1"/>
    </source>
</evidence>
<dbReference type="InterPro" id="IPR017836">
    <property type="entry name" value="Hopanoid_biosynth-assoc_HpnK"/>
</dbReference>
<evidence type="ECO:0000313" key="7">
    <source>
        <dbReference type="Proteomes" id="UP000306416"/>
    </source>
</evidence>
<evidence type="ECO:0000256" key="5">
    <source>
        <dbReference type="ARBA" id="ARBA00023277"/>
    </source>
</evidence>
<dbReference type="Gene3D" id="3.20.20.370">
    <property type="entry name" value="Glycoside hydrolase/deacetylase"/>
    <property type="match status" value="1"/>
</dbReference>
<dbReference type="InterPro" id="IPR011330">
    <property type="entry name" value="Glyco_hydro/deAcase_b/a-brl"/>
</dbReference>
<organism evidence="6 7">
    <name type="scientific">Geomonas terrae</name>
    <dbReference type="NCBI Taxonomy" id="2562681"/>
    <lineage>
        <taxon>Bacteria</taxon>
        <taxon>Pseudomonadati</taxon>
        <taxon>Thermodesulfobacteriota</taxon>
        <taxon>Desulfuromonadia</taxon>
        <taxon>Geobacterales</taxon>
        <taxon>Geobacteraceae</taxon>
        <taxon>Geomonas</taxon>
    </lineage>
</organism>
<evidence type="ECO:0000256" key="2">
    <source>
        <dbReference type="ARBA" id="ARBA00022723"/>
    </source>
</evidence>
<sequence length="288" mass="31981">MKEVILNADDFGLSTGANRGIIKAWQEGMLTSTSLMVGGDAFEEAAAFARANPALQVGLHLTLVQGSAVLKQQGLPALTDAVGEFTEDPVLAGMRYFFLKGLRKKLRQEIDAQLAKCRDAGVELTHVDGHLNIHMHPVVFDILCELIPTYGIKSFRLTRENLPANLALDKRRVVGKCADAFIFARLADRCRPRLDRLGIRYAAEVKGLLNSGQMTEEYLLSALDGVGEGLTEIYFHPGCHPCSTLKRRMPDYQHEAELAALTSPRVREKMARLGLRLRNYRGEEKTYV</sequence>
<keyword evidence="7" id="KW-1185">Reference proteome</keyword>
<reference evidence="6 7" key="1">
    <citation type="submission" date="2019-04" db="EMBL/GenBank/DDBJ databases">
        <title>Geobacter oryzae sp. nov., ferric-reducing bacteria isolated from paddy soil.</title>
        <authorList>
            <person name="Xu Z."/>
            <person name="Masuda Y."/>
            <person name="Itoh H."/>
            <person name="Senoo K."/>
        </authorList>
    </citation>
    <scope>NUCLEOTIDE SEQUENCE [LARGE SCALE GENOMIC DNA]</scope>
    <source>
        <strain evidence="6 7">Red111</strain>
    </source>
</reference>
<evidence type="ECO:0000256" key="3">
    <source>
        <dbReference type="ARBA" id="ARBA00022801"/>
    </source>
</evidence>
<dbReference type="EMBL" id="SRSC01000006">
    <property type="protein sequence ID" value="TGU70032.1"/>
    <property type="molecule type" value="Genomic_DNA"/>
</dbReference>
<name>A0A4V3NZ55_9BACT</name>
<evidence type="ECO:0000256" key="4">
    <source>
        <dbReference type="ARBA" id="ARBA00022842"/>
    </source>
</evidence>
<dbReference type="AlphaFoldDB" id="A0A4V3NZ55"/>
<proteinExistence type="predicted"/>
<dbReference type="GO" id="GO:0016787">
    <property type="term" value="F:hydrolase activity"/>
    <property type="evidence" value="ECO:0007669"/>
    <property type="project" value="UniProtKB-KW"/>
</dbReference>
<keyword evidence="5" id="KW-0119">Carbohydrate metabolism</keyword>
<dbReference type="GO" id="GO:0005975">
    <property type="term" value="P:carbohydrate metabolic process"/>
    <property type="evidence" value="ECO:0007669"/>
    <property type="project" value="InterPro"/>
</dbReference>
<keyword evidence="4" id="KW-0460">Magnesium</keyword>
<comment type="cofactor">
    <cofactor evidence="1">
        <name>Mg(2+)</name>
        <dbReference type="ChEBI" id="CHEBI:18420"/>
    </cofactor>
</comment>
<gene>
    <name evidence="6" type="ORF">E4633_19710</name>
</gene>
<protein>
    <submittedName>
        <fullName evidence="6">ChbG/HpnK family deacetylase</fullName>
    </submittedName>
</protein>
<dbReference type="PANTHER" id="PTHR31609:SF1">
    <property type="entry name" value="CARBOHYDRATE DEACETYLASE"/>
    <property type="match status" value="1"/>
</dbReference>
<evidence type="ECO:0000256" key="1">
    <source>
        <dbReference type="ARBA" id="ARBA00001946"/>
    </source>
</evidence>
<dbReference type="SUPFAM" id="SSF88713">
    <property type="entry name" value="Glycoside hydrolase/deacetylase"/>
    <property type="match status" value="1"/>
</dbReference>
<dbReference type="GO" id="GO:0046872">
    <property type="term" value="F:metal ion binding"/>
    <property type="evidence" value="ECO:0007669"/>
    <property type="project" value="UniProtKB-KW"/>
</dbReference>
<dbReference type="NCBIfam" id="TIGR03473">
    <property type="entry name" value="HpnK"/>
    <property type="match status" value="1"/>
</dbReference>
<dbReference type="Pfam" id="PF04794">
    <property type="entry name" value="YdjC"/>
    <property type="match status" value="1"/>
</dbReference>
<dbReference type="Proteomes" id="UP000306416">
    <property type="component" value="Unassembled WGS sequence"/>
</dbReference>
<dbReference type="PANTHER" id="PTHR31609">
    <property type="entry name" value="YDJC DEACETYLASE FAMILY MEMBER"/>
    <property type="match status" value="1"/>
</dbReference>
<accession>A0A4V3NZ55</accession>
<keyword evidence="3" id="KW-0378">Hydrolase</keyword>
<dbReference type="InterPro" id="IPR006879">
    <property type="entry name" value="YdjC-like"/>
</dbReference>
<dbReference type="RefSeq" id="WP_135872959.1">
    <property type="nucleotide sequence ID" value="NZ_SRSC01000006.1"/>
</dbReference>
<comment type="caution">
    <text evidence="6">The sequence shown here is derived from an EMBL/GenBank/DDBJ whole genome shotgun (WGS) entry which is preliminary data.</text>
</comment>